<keyword evidence="5 7" id="KW-1133">Transmembrane helix</keyword>
<dbReference type="Gene3D" id="1.10.3720.10">
    <property type="entry name" value="MetI-like"/>
    <property type="match status" value="1"/>
</dbReference>
<keyword evidence="6 7" id="KW-0472">Membrane</keyword>
<dbReference type="InterPro" id="IPR051393">
    <property type="entry name" value="ABC_transporter_permease"/>
</dbReference>
<feature type="transmembrane region" description="Helical" evidence="7">
    <location>
        <begin position="267"/>
        <end position="285"/>
    </location>
</feature>
<comment type="similarity">
    <text evidence="7">Belongs to the binding-protein-dependent transport system permease family.</text>
</comment>
<dbReference type="AlphaFoldDB" id="A0A7X3LHJ1"/>
<dbReference type="GO" id="GO:0005886">
    <property type="term" value="C:plasma membrane"/>
    <property type="evidence" value="ECO:0007669"/>
    <property type="project" value="UniProtKB-SubCell"/>
</dbReference>
<evidence type="ECO:0000313" key="10">
    <source>
        <dbReference type="Proteomes" id="UP000460318"/>
    </source>
</evidence>
<sequence>MNKQKTYGAIAILLLPGLLLYTIAFIYPAIQTVYQSFFDWNGIFNVPLTFDGMNNYKEMLDNPNFYRSLKNVGLFIVASFVLILPIALSLALIVTSRMRGKRFFKVAFFIPSILPLTSVGLMWQFLLKSDGLVNKLLEMFGLGGLTHDWLGEPALAIYTVVIVNAWIYCGQNMIIFASGLVAIPDDIYEAASLDGANGYHKLMHITLPLMKEIFKVFAVLAVTQSIRVFGQIYVITGGGPNGATDVPTTLLYNEAFKFNNFGVGNSIGTFMIVAALVVTVVMNFLTSSRSRTKKKGVQA</sequence>
<name>A0A7X3LHJ1_9BACL</name>
<evidence type="ECO:0000256" key="6">
    <source>
        <dbReference type="ARBA" id="ARBA00023136"/>
    </source>
</evidence>
<feature type="transmembrane region" description="Helical" evidence="7">
    <location>
        <begin position="149"/>
        <end position="169"/>
    </location>
</feature>
<evidence type="ECO:0000256" key="3">
    <source>
        <dbReference type="ARBA" id="ARBA00022475"/>
    </source>
</evidence>
<organism evidence="9 10">
    <name type="scientific">Paenibacillus dendrobii</name>
    <dbReference type="NCBI Taxonomy" id="2691084"/>
    <lineage>
        <taxon>Bacteria</taxon>
        <taxon>Bacillati</taxon>
        <taxon>Bacillota</taxon>
        <taxon>Bacilli</taxon>
        <taxon>Bacillales</taxon>
        <taxon>Paenibacillaceae</taxon>
        <taxon>Paenibacillus</taxon>
    </lineage>
</organism>
<evidence type="ECO:0000256" key="4">
    <source>
        <dbReference type="ARBA" id="ARBA00022692"/>
    </source>
</evidence>
<dbReference type="SUPFAM" id="SSF161098">
    <property type="entry name" value="MetI-like"/>
    <property type="match status" value="1"/>
</dbReference>
<dbReference type="PANTHER" id="PTHR30193:SF41">
    <property type="entry name" value="DIACETYLCHITOBIOSE UPTAKE SYSTEM PERMEASE PROTEIN NGCF"/>
    <property type="match status" value="1"/>
</dbReference>
<reference evidence="9 10" key="1">
    <citation type="submission" date="2019-12" db="EMBL/GenBank/DDBJ databases">
        <title>Paenibacillus sp. nov., an endophytic bacterium isolated from the stem of Dendrobium.</title>
        <authorList>
            <person name="Zhao R."/>
        </authorList>
    </citation>
    <scope>NUCLEOTIDE SEQUENCE [LARGE SCALE GENOMIC DNA]</scope>
    <source>
        <strain evidence="9 10">HJL G12</strain>
    </source>
</reference>
<feature type="transmembrane region" description="Helical" evidence="7">
    <location>
        <begin position="7"/>
        <end position="30"/>
    </location>
</feature>
<proteinExistence type="inferred from homology"/>
<dbReference type="PANTHER" id="PTHR30193">
    <property type="entry name" value="ABC TRANSPORTER PERMEASE PROTEIN"/>
    <property type="match status" value="1"/>
</dbReference>
<dbReference type="CDD" id="cd06261">
    <property type="entry name" value="TM_PBP2"/>
    <property type="match status" value="1"/>
</dbReference>
<feature type="domain" description="ABC transmembrane type-1" evidence="8">
    <location>
        <begin position="69"/>
        <end position="282"/>
    </location>
</feature>
<evidence type="ECO:0000256" key="2">
    <source>
        <dbReference type="ARBA" id="ARBA00022448"/>
    </source>
</evidence>
<keyword evidence="3" id="KW-1003">Cell membrane</keyword>
<keyword evidence="10" id="KW-1185">Reference proteome</keyword>
<feature type="transmembrane region" description="Helical" evidence="7">
    <location>
        <begin position="106"/>
        <end position="126"/>
    </location>
</feature>
<keyword evidence="4 7" id="KW-0812">Transmembrane</keyword>
<evidence type="ECO:0000256" key="1">
    <source>
        <dbReference type="ARBA" id="ARBA00004651"/>
    </source>
</evidence>
<dbReference type="GO" id="GO:0055085">
    <property type="term" value="P:transmembrane transport"/>
    <property type="evidence" value="ECO:0007669"/>
    <property type="project" value="InterPro"/>
</dbReference>
<dbReference type="InterPro" id="IPR000515">
    <property type="entry name" value="MetI-like"/>
</dbReference>
<comment type="caution">
    <text evidence="9">The sequence shown here is derived from an EMBL/GenBank/DDBJ whole genome shotgun (WGS) entry which is preliminary data.</text>
</comment>
<dbReference type="InterPro" id="IPR035906">
    <property type="entry name" value="MetI-like_sf"/>
</dbReference>
<feature type="transmembrane region" description="Helical" evidence="7">
    <location>
        <begin position="72"/>
        <end position="94"/>
    </location>
</feature>
<protein>
    <submittedName>
        <fullName evidence="9">ABC transporter permease subunit</fullName>
    </submittedName>
</protein>
<dbReference type="RefSeq" id="WP_160497702.1">
    <property type="nucleotide sequence ID" value="NZ_WUBI01000001.1"/>
</dbReference>
<dbReference type="EMBL" id="WUBI01000001">
    <property type="protein sequence ID" value="MWV44270.1"/>
    <property type="molecule type" value="Genomic_DNA"/>
</dbReference>
<evidence type="ECO:0000259" key="8">
    <source>
        <dbReference type="PROSITE" id="PS50928"/>
    </source>
</evidence>
<dbReference type="Pfam" id="PF00528">
    <property type="entry name" value="BPD_transp_1"/>
    <property type="match status" value="1"/>
</dbReference>
<dbReference type="Proteomes" id="UP000460318">
    <property type="component" value="Unassembled WGS sequence"/>
</dbReference>
<gene>
    <name evidence="9" type="ORF">GRF59_11560</name>
</gene>
<keyword evidence="2 7" id="KW-0813">Transport</keyword>
<accession>A0A7X3LHJ1</accession>
<feature type="transmembrane region" description="Helical" evidence="7">
    <location>
        <begin position="213"/>
        <end position="235"/>
    </location>
</feature>
<evidence type="ECO:0000256" key="7">
    <source>
        <dbReference type="RuleBase" id="RU363032"/>
    </source>
</evidence>
<evidence type="ECO:0000256" key="5">
    <source>
        <dbReference type="ARBA" id="ARBA00022989"/>
    </source>
</evidence>
<comment type="subcellular location">
    <subcellularLocation>
        <location evidence="1 7">Cell membrane</location>
        <topology evidence="1 7">Multi-pass membrane protein</topology>
    </subcellularLocation>
</comment>
<evidence type="ECO:0000313" key="9">
    <source>
        <dbReference type="EMBL" id="MWV44270.1"/>
    </source>
</evidence>
<dbReference type="PROSITE" id="PS50928">
    <property type="entry name" value="ABC_TM1"/>
    <property type="match status" value="1"/>
</dbReference>